<gene>
    <name evidence="4" type="ORF">I6J18_15850</name>
</gene>
<evidence type="ECO:0000313" key="5">
    <source>
        <dbReference type="Proteomes" id="UP000595254"/>
    </source>
</evidence>
<organism evidence="4 5">
    <name type="scientific">Peribacillus psychrosaccharolyticus</name>
    <name type="common">Bacillus psychrosaccharolyticus</name>
    <dbReference type="NCBI Taxonomy" id="1407"/>
    <lineage>
        <taxon>Bacteria</taxon>
        <taxon>Bacillati</taxon>
        <taxon>Bacillota</taxon>
        <taxon>Bacilli</taxon>
        <taxon>Bacillales</taxon>
        <taxon>Bacillaceae</taxon>
        <taxon>Peribacillus</taxon>
    </lineage>
</organism>
<evidence type="ECO:0000256" key="2">
    <source>
        <dbReference type="SAM" id="SignalP"/>
    </source>
</evidence>
<dbReference type="Gene3D" id="1.20.58.790">
    <property type="match status" value="1"/>
</dbReference>
<feature type="domain" description="SbsC C-terminal" evidence="3">
    <location>
        <begin position="64"/>
        <end position="181"/>
    </location>
</feature>
<dbReference type="Proteomes" id="UP000595254">
    <property type="component" value="Chromosome"/>
</dbReference>
<evidence type="ECO:0000259" key="3">
    <source>
        <dbReference type="Pfam" id="PF18058"/>
    </source>
</evidence>
<accession>A0A974S0C2</accession>
<dbReference type="KEGG" id="ppsr:I6J18_15850"/>
<protein>
    <recommendedName>
        <fullName evidence="3">SbsC C-terminal domain-containing protein</fullName>
    </recommendedName>
</protein>
<dbReference type="InterPro" id="IPR041378">
    <property type="entry name" value="S-layer_SbsC_C"/>
</dbReference>
<dbReference type="EMBL" id="CP068053">
    <property type="protein sequence ID" value="QQS99109.1"/>
    <property type="molecule type" value="Genomic_DNA"/>
</dbReference>
<dbReference type="Pfam" id="PF18058">
    <property type="entry name" value="SbsC_C"/>
    <property type="match status" value="1"/>
</dbReference>
<keyword evidence="5" id="KW-1185">Reference proteome</keyword>
<dbReference type="RefSeq" id="WP_201647579.1">
    <property type="nucleotide sequence ID" value="NZ_CP068053.1"/>
</dbReference>
<proteinExistence type="predicted"/>
<name>A0A974S0C2_PERPY</name>
<reference evidence="4 5" key="1">
    <citation type="submission" date="2021-01" db="EMBL/GenBank/DDBJ databases">
        <title>FDA dAtabase for Regulatory Grade micrObial Sequences (FDA-ARGOS): Supporting development and validation of Infectious Disease Dx tests.</title>
        <authorList>
            <person name="Nelson B."/>
            <person name="Plummer A."/>
            <person name="Tallon L."/>
            <person name="Sadzewicz L."/>
            <person name="Zhao X."/>
            <person name="Boylan J."/>
            <person name="Ott S."/>
            <person name="Bowen H."/>
            <person name="Vavikolanu K."/>
            <person name="Mehta A."/>
            <person name="Aluvathingal J."/>
            <person name="Nadendla S."/>
            <person name="Myers T."/>
            <person name="Yan Y."/>
            <person name="Sichtig H."/>
        </authorList>
    </citation>
    <scope>NUCLEOTIDE SEQUENCE [LARGE SCALE GENOMIC DNA]</scope>
    <source>
        <strain evidence="4 5">FDAARGOS_1161</strain>
    </source>
</reference>
<dbReference type="AlphaFoldDB" id="A0A974S0C2"/>
<keyword evidence="1 2" id="KW-0732">Signal</keyword>
<evidence type="ECO:0000313" key="4">
    <source>
        <dbReference type="EMBL" id="QQS99109.1"/>
    </source>
</evidence>
<dbReference type="Gene3D" id="2.60.40.1220">
    <property type="match status" value="1"/>
</dbReference>
<evidence type="ECO:0000256" key="1">
    <source>
        <dbReference type="ARBA" id="ARBA00022729"/>
    </source>
</evidence>
<sequence>MNKKKAIKIATASAIAASGFVAVAPAQAAVKTTNVNTVVNTAISKMAAAYDGYHKPGLEGKIPATAKIRQLTTNAEAAYDAAVAAIAKDGGTKSQKAAFTKKLNAKKYLLTRAQGYVKAIDVNLNAAKKTLDKAVASGKAKDVKAAEAALVKTAATFEKAVKAVYGPSTRKVLVAKYHVPALAKAATVADELKVYNAYKEIENGNLTVTNLERALSIIAATKPTVDKLATGDKRNTPLVKNLLDAAYKNNAKAGITDEVSSITALNATTVEVTYKKAVENVNALKYSIEGLTISSAVVKQTDSKTVVLTTSTQEGAKEYTIKSGAIKVGTFKGVSAVIPTAIKVTTPSIQGTIGKEVTVKATVTVPEGQSKAGIPVTVNVPASVSGGLNGALTDEVYTDVNGQVTYSYTRYSAVDDNVIVYATGNRSVYSTATVYFTKSLAVQEITAGNDLANDTKKSYKVTGKANSTYYIAIKENLDVTPDKITDIKVFDAATRDFITPYETTTGGHKVATVTTDKDGEGTFTIYGASLSATPIVYLPSNISTTTEYSSADLQAVAPTVKFSLVNVLGLKVVAEGVTNAAPIKSNASLAYNATSIGGRTYTVTVTDKDGKLAPEGTKAYVAFEPGNIKGSVLFSTGQSNFTTVGAGDEKALVVGKDGKVTFRVAGSGTDTFVKPTVFLNTSGTTVSLDKADVQTVAEVTYFTAANVKNAVLSVTNDAGAAITSTNADTDATITYQSLDQNGFPYAASTEYDVTFDVTSTFGNVVVVKNADGTILQERQNLGNTKTYSTKADANGKAIIKVNASSPGTVSVNVSGANGILPVKAATIQFIGQASTLDRINAATKDDVAVEALLANPTYAAKLAPLSTSDRLLVAKEVLDKRPGTGYTQTQLDTAFTTAVSSILATKVTAQSEYTEGVTGVTGVKAKGNHTVSATDTFTVTAPNNGVAFNDVKVKITDTDKTNDAIKASYDTTTKVLTVDAANNLIDGSVKSTIGEVITAIDGVTQAQLKASFVSTATPATATTTLATGLIGADITLTGGVNEVTQQAPKLVITFSEAVTATPGGSLGLSVDGTSVTPASSNLSDGGKKLTFTLAQATKYTAANKITAVTGVTYPTGKTLVTPIAITIK</sequence>
<feature type="signal peptide" evidence="2">
    <location>
        <begin position="1"/>
        <end position="28"/>
    </location>
</feature>
<dbReference type="InterPro" id="IPR014755">
    <property type="entry name" value="Cu-Rt/internalin_Ig-like"/>
</dbReference>
<feature type="chain" id="PRO_5037078612" description="SbsC C-terminal domain-containing protein" evidence="2">
    <location>
        <begin position="29"/>
        <end position="1128"/>
    </location>
</feature>